<evidence type="ECO:0000313" key="1">
    <source>
        <dbReference type="EMBL" id="SUZ51156.1"/>
    </source>
</evidence>
<gene>
    <name evidence="1" type="ORF">METZ01_LOCUS4010</name>
</gene>
<proteinExistence type="predicted"/>
<reference evidence="1" key="1">
    <citation type="submission" date="2018-05" db="EMBL/GenBank/DDBJ databases">
        <authorList>
            <person name="Lanie J.A."/>
            <person name="Ng W.-L."/>
            <person name="Kazmierczak K.M."/>
            <person name="Andrzejewski T.M."/>
            <person name="Davidsen T.M."/>
            <person name="Wayne K.J."/>
            <person name="Tettelin H."/>
            <person name="Glass J.I."/>
            <person name="Rusch D."/>
            <person name="Podicherti R."/>
            <person name="Tsui H.-C.T."/>
            <person name="Winkler M.E."/>
        </authorList>
    </citation>
    <scope>NUCLEOTIDE SEQUENCE</scope>
</reference>
<dbReference type="AlphaFoldDB" id="A0A381N977"/>
<name>A0A381N977_9ZZZZ</name>
<organism evidence="1">
    <name type="scientific">marine metagenome</name>
    <dbReference type="NCBI Taxonomy" id="408172"/>
    <lineage>
        <taxon>unclassified sequences</taxon>
        <taxon>metagenomes</taxon>
        <taxon>ecological metagenomes</taxon>
    </lineage>
</organism>
<sequence length="73" mass="8883">MEKSLYRLFMILPEETSNSKIRFMEKRLWFPELSKLHKLKLNTFGNRQGLIQIQHDYCRNFHQGCVRCELPKL</sequence>
<accession>A0A381N977</accession>
<protein>
    <submittedName>
        <fullName evidence="1">Uncharacterized protein</fullName>
    </submittedName>
</protein>
<dbReference type="EMBL" id="UINC01000209">
    <property type="protein sequence ID" value="SUZ51156.1"/>
    <property type="molecule type" value="Genomic_DNA"/>
</dbReference>